<dbReference type="WBParaSite" id="TCLT_0000547101-mRNA-1">
    <property type="protein sequence ID" value="TCLT_0000547101-mRNA-1"/>
    <property type="gene ID" value="TCLT_0000547101"/>
</dbReference>
<keyword evidence="1" id="KW-0732">Signal</keyword>
<dbReference type="AlphaFoldDB" id="A0A0N5CYF1"/>
<evidence type="ECO:0000256" key="1">
    <source>
        <dbReference type="SAM" id="SignalP"/>
    </source>
</evidence>
<reference evidence="4" key="1">
    <citation type="submission" date="2017-02" db="UniProtKB">
        <authorList>
            <consortium name="WormBaseParasite"/>
        </authorList>
    </citation>
    <scope>IDENTIFICATION</scope>
</reference>
<sequence length="136" mass="15383">MYFSFLFLSLCIIGFVPIQGVFRVYSVQRELIDSNQNVIQIEKRALIFENNNITIGTVDPCSLCSDFFEYAKELLHKAVAFFSNSTTLHECERRFGPYAVSHPVCLQALSLLARFSSYVGHELNSTVICQTVKACV</sequence>
<evidence type="ECO:0000313" key="3">
    <source>
        <dbReference type="Proteomes" id="UP000276776"/>
    </source>
</evidence>
<proteinExistence type="predicted"/>
<keyword evidence="3" id="KW-1185">Reference proteome</keyword>
<evidence type="ECO:0000313" key="4">
    <source>
        <dbReference type="WBParaSite" id="TCLT_0000547101-mRNA-1"/>
    </source>
</evidence>
<dbReference type="EMBL" id="UYYF01004340">
    <property type="protein sequence ID" value="VDN02710.1"/>
    <property type="molecule type" value="Genomic_DNA"/>
</dbReference>
<protein>
    <submittedName>
        <fullName evidence="4">Saposin B-type domain-containing protein</fullName>
    </submittedName>
</protein>
<evidence type="ECO:0000313" key="2">
    <source>
        <dbReference type="EMBL" id="VDN02710.1"/>
    </source>
</evidence>
<reference evidence="2 3" key="2">
    <citation type="submission" date="2018-11" db="EMBL/GenBank/DDBJ databases">
        <authorList>
            <consortium name="Pathogen Informatics"/>
        </authorList>
    </citation>
    <scope>NUCLEOTIDE SEQUENCE [LARGE SCALE GENOMIC DNA]</scope>
</reference>
<feature type="chain" id="PRO_5043126565" evidence="1">
    <location>
        <begin position="21"/>
        <end position="136"/>
    </location>
</feature>
<feature type="signal peptide" evidence="1">
    <location>
        <begin position="1"/>
        <end position="20"/>
    </location>
</feature>
<dbReference type="Proteomes" id="UP000276776">
    <property type="component" value="Unassembled WGS sequence"/>
</dbReference>
<name>A0A0N5CYF1_THECL</name>
<gene>
    <name evidence="2" type="ORF">TCLT_LOCUS5460</name>
</gene>
<accession>A0A0N5CYF1</accession>
<organism evidence="4">
    <name type="scientific">Thelazia callipaeda</name>
    <name type="common">Oriental eyeworm</name>
    <name type="synonym">Parasitic nematode</name>
    <dbReference type="NCBI Taxonomy" id="103827"/>
    <lineage>
        <taxon>Eukaryota</taxon>
        <taxon>Metazoa</taxon>
        <taxon>Ecdysozoa</taxon>
        <taxon>Nematoda</taxon>
        <taxon>Chromadorea</taxon>
        <taxon>Rhabditida</taxon>
        <taxon>Spirurina</taxon>
        <taxon>Spiruromorpha</taxon>
        <taxon>Thelazioidea</taxon>
        <taxon>Thelaziidae</taxon>
        <taxon>Thelazia</taxon>
    </lineage>
</organism>